<dbReference type="EMBL" id="JZWT02000023">
    <property type="protein sequence ID" value="MFB6491187.1"/>
    <property type="molecule type" value="Genomic_DNA"/>
</dbReference>
<sequence>MSFLFNFKINIFNLIISFFVFLLSYFIFNRRISHRSNLPPSGWLYSWLGGKYYVEDLVGIGGFSYVLRVSTGGRVFAAKVLRFSDDRGVPLASNWDVVRVFGQEMNRYLQIKSEYIVQAYEVFIPYYEYKNIRDYMRNPPYMILEYMDGGSLRDYLAERKALSLDEFFRIFIQVSRGILDLHNNNLLHLDIKPENLLFKDKTRNIVKIGDLGIAKIAVGKLVAISYLSPAYAAPEVLKSQLASKASDVYSLGCIMYESLTGINPQAFVFNGYEVPPPDRYRPDIPPWLSRLIMSMLSPKPEARPSIDVVVKILEESAPQPA</sequence>
<organism evidence="1 2">
    <name type="scientific">Thermoproteus sp. AZ2</name>
    <dbReference type="NCBI Taxonomy" id="1609232"/>
    <lineage>
        <taxon>Archaea</taxon>
        <taxon>Thermoproteota</taxon>
        <taxon>Thermoprotei</taxon>
        <taxon>Thermoproteales</taxon>
        <taxon>Thermoproteaceae</taxon>
        <taxon>Thermoproteus</taxon>
    </lineage>
</organism>
<reference evidence="1" key="1">
    <citation type="submission" date="2024-07" db="EMBL/GenBank/DDBJ databases">
        <title>Metagenome and Metagenome-Assembled Genomes of Archaea from a hot spring from the geothermal field of Los Azufres, Mexico.</title>
        <authorList>
            <person name="Marin-Paredes R."/>
            <person name="Martinez-Romero E."/>
            <person name="Servin-Garciduenas L.E."/>
        </authorList>
    </citation>
    <scope>NUCLEOTIDE SEQUENCE</scope>
</reference>
<gene>
    <name evidence="1" type="ORF">TU35_008145</name>
</gene>
<keyword evidence="1" id="KW-0418">Kinase</keyword>
<evidence type="ECO:0000313" key="2">
    <source>
        <dbReference type="Proteomes" id="UP000033636"/>
    </source>
</evidence>
<name>A0ACC6V282_9CREN</name>
<evidence type="ECO:0000313" key="1">
    <source>
        <dbReference type="EMBL" id="MFB6491187.1"/>
    </source>
</evidence>
<protein>
    <submittedName>
        <fullName evidence="1">Serine/threonine-protein kinase</fullName>
        <ecNumber evidence="1">2.7.11.1</ecNumber>
    </submittedName>
</protein>
<comment type="caution">
    <text evidence="1">The sequence shown here is derived from an EMBL/GenBank/DDBJ whole genome shotgun (WGS) entry which is preliminary data.</text>
</comment>
<proteinExistence type="predicted"/>
<dbReference type="Proteomes" id="UP000033636">
    <property type="component" value="Unassembled WGS sequence"/>
</dbReference>
<accession>A0ACC6V282</accession>
<keyword evidence="1" id="KW-0808">Transferase</keyword>
<dbReference type="EC" id="2.7.11.1" evidence="1"/>